<gene>
    <name evidence="1" type="ORF">V6N11_025870</name>
</gene>
<protein>
    <submittedName>
        <fullName evidence="1">Uncharacterized protein</fullName>
    </submittedName>
</protein>
<comment type="caution">
    <text evidence="1">The sequence shown here is derived from an EMBL/GenBank/DDBJ whole genome shotgun (WGS) entry which is preliminary data.</text>
</comment>
<dbReference type="Proteomes" id="UP001396334">
    <property type="component" value="Unassembled WGS sequence"/>
</dbReference>
<evidence type="ECO:0000313" key="1">
    <source>
        <dbReference type="EMBL" id="KAK9028723.1"/>
    </source>
</evidence>
<sequence>MQGEDQVKCFGARWVDVVASSLEEVAGVEEISNKGCNLDMGHETSKIMPSIDTWADERIQVLVLQEMKVYIPEEEVRKVWVEDKFEFRVTVADGRPRGLLTVWEKKTTHAHFILVIHC</sequence>
<reference evidence="1 2" key="1">
    <citation type="journal article" date="2024" name="G3 (Bethesda)">
        <title>Genome assembly of Hibiscus sabdariffa L. provides insights into metabolisms of medicinal natural products.</title>
        <authorList>
            <person name="Kim T."/>
        </authorList>
    </citation>
    <scope>NUCLEOTIDE SEQUENCE [LARGE SCALE GENOMIC DNA]</scope>
    <source>
        <strain evidence="1">TK-2024</strain>
        <tissue evidence="1">Old leaves</tissue>
    </source>
</reference>
<proteinExistence type="predicted"/>
<name>A0ABR2STY8_9ROSI</name>
<accession>A0ABR2STY8</accession>
<keyword evidence="2" id="KW-1185">Reference proteome</keyword>
<organism evidence="1 2">
    <name type="scientific">Hibiscus sabdariffa</name>
    <name type="common">roselle</name>
    <dbReference type="NCBI Taxonomy" id="183260"/>
    <lineage>
        <taxon>Eukaryota</taxon>
        <taxon>Viridiplantae</taxon>
        <taxon>Streptophyta</taxon>
        <taxon>Embryophyta</taxon>
        <taxon>Tracheophyta</taxon>
        <taxon>Spermatophyta</taxon>
        <taxon>Magnoliopsida</taxon>
        <taxon>eudicotyledons</taxon>
        <taxon>Gunneridae</taxon>
        <taxon>Pentapetalae</taxon>
        <taxon>rosids</taxon>
        <taxon>malvids</taxon>
        <taxon>Malvales</taxon>
        <taxon>Malvaceae</taxon>
        <taxon>Malvoideae</taxon>
        <taxon>Hibiscus</taxon>
    </lineage>
</organism>
<dbReference type="EMBL" id="JBBPBN010000011">
    <property type="protein sequence ID" value="KAK9028723.1"/>
    <property type="molecule type" value="Genomic_DNA"/>
</dbReference>
<evidence type="ECO:0000313" key="2">
    <source>
        <dbReference type="Proteomes" id="UP001396334"/>
    </source>
</evidence>